<feature type="domain" description="Transposase Tc1-like" evidence="1">
    <location>
        <begin position="15"/>
        <end position="62"/>
    </location>
</feature>
<gene>
    <name evidence="2" type="ORF">HPB48_013248</name>
</gene>
<keyword evidence="3" id="KW-1185">Reference proteome</keyword>
<dbReference type="GO" id="GO:0003677">
    <property type="term" value="F:DNA binding"/>
    <property type="evidence" value="ECO:0007669"/>
    <property type="project" value="InterPro"/>
</dbReference>
<evidence type="ECO:0000313" key="2">
    <source>
        <dbReference type="EMBL" id="KAH9380531.1"/>
    </source>
</evidence>
<reference evidence="2 3" key="1">
    <citation type="journal article" date="2020" name="Cell">
        <title>Large-Scale Comparative Analyses of Tick Genomes Elucidate Their Genetic Diversity and Vector Capacities.</title>
        <authorList>
            <consortium name="Tick Genome and Microbiome Consortium (TIGMIC)"/>
            <person name="Jia N."/>
            <person name="Wang J."/>
            <person name="Shi W."/>
            <person name="Du L."/>
            <person name="Sun Y."/>
            <person name="Zhan W."/>
            <person name="Jiang J.F."/>
            <person name="Wang Q."/>
            <person name="Zhang B."/>
            <person name="Ji P."/>
            <person name="Bell-Sakyi L."/>
            <person name="Cui X.M."/>
            <person name="Yuan T.T."/>
            <person name="Jiang B.G."/>
            <person name="Yang W.F."/>
            <person name="Lam T.T."/>
            <person name="Chang Q.C."/>
            <person name="Ding S.J."/>
            <person name="Wang X.J."/>
            <person name="Zhu J.G."/>
            <person name="Ruan X.D."/>
            <person name="Zhao L."/>
            <person name="Wei J.T."/>
            <person name="Ye R.Z."/>
            <person name="Que T.C."/>
            <person name="Du C.H."/>
            <person name="Zhou Y.H."/>
            <person name="Cheng J.X."/>
            <person name="Dai P.F."/>
            <person name="Guo W.B."/>
            <person name="Han X.H."/>
            <person name="Huang E.J."/>
            <person name="Li L.F."/>
            <person name="Wei W."/>
            <person name="Gao Y.C."/>
            <person name="Liu J.Z."/>
            <person name="Shao H.Z."/>
            <person name="Wang X."/>
            <person name="Wang C.C."/>
            <person name="Yang T.C."/>
            <person name="Huo Q.B."/>
            <person name="Li W."/>
            <person name="Chen H.Y."/>
            <person name="Chen S.E."/>
            <person name="Zhou L.G."/>
            <person name="Ni X.B."/>
            <person name="Tian J.H."/>
            <person name="Sheng Y."/>
            <person name="Liu T."/>
            <person name="Pan Y.S."/>
            <person name="Xia L.Y."/>
            <person name="Li J."/>
            <person name="Zhao F."/>
            <person name="Cao W.C."/>
        </authorList>
    </citation>
    <scope>NUCLEOTIDE SEQUENCE [LARGE SCALE GENOMIC DNA]</scope>
    <source>
        <strain evidence="2">HaeL-2018</strain>
    </source>
</reference>
<dbReference type="OrthoDB" id="9996331at2759"/>
<dbReference type="Gene3D" id="3.30.420.10">
    <property type="entry name" value="Ribonuclease H-like superfamily/Ribonuclease H"/>
    <property type="match status" value="1"/>
</dbReference>
<dbReference type="Proteomes" id="UP000821853">
    <property type="component" value="Chromosome 8"/>
</dbReference>
<organism evidence="2 3">
    <name type="scientific">Haemaphysalis longicornis</name>
    <name type="common">Bush tick</name>
    <dbReference type="NCBI Taxonomy" id="44386"/>
    <lineage>
        <taxon>Eukaryota</taxon>
        <taxon>Metazoa</taxon>
        <taxon>Ecdysozoa</taxon>
        <taxon>Arthropoda</taxon>
        <taxon>Chelicerata</taxon>
        <taxon>Arachnida</taxon>
        <taxon>Acari</taxon>
        <taxon>Parasitiformes</taxon>
        <taxon>Ixodida</taxon>
        <taxon>Ixodoidea</taxon>
        <taxon>Ixodidae</taxon>
        <taxon>Haemaphysalinae</taxon>
        <taxon>Haemaphysalis</taxon>
    </lineage>
</organism>
<sequence>MSKDQDIAIIAMIRRQLSLNVSLCTIRRRLAQAGLRNRIACQRPRLSHREKETRLVFAEDHMSWKEEDWSQVVFSDESTFEQSRDHLWSVVQEEWERLWQTPDLVKNLYRSLPGRVLDVVEAKGSFRRH</sequence>
<name>A0A9J6GZA9_HAELO</name>
<dbReference type="VEuPathDB" id="VectorBase:HLOH_053837"/>
<dbReference type="GO" id="GO:0006313">
    <property type="term" value="P:DNA transposition"/>
    <property type="evidence" value="ECO:0007669"/>
    <property type="project" value="InterPro"/>
</dbReference>
<evidence type="ECO:0000259" key="1">
    <source>
        <dbReference type="Pfam" id="PF01498"/>
    </source>
</evidence>
<accession>A0A9J6GZA9</accession>
<evidence type="ECO:0000313" key="3">
    <source>
        <dbReference type="Proteomes" id="UP000821853"/>
    </source>
</evidence>
<dbReference type="EMBL" id="JABSTR010000010">
    <property type="protein sequence ID" value="KAH9380531.1"/>
    <property type="molecule type" value="Genomic_DNA"/>
</dbReference>
<dbReference type="GO" id="GO:0015074">
    <property type="term" value="P:DNA integration"/>
    <property type="evidence" value="ECO:0007669"/>
    <property type="project" value="InterPro"/>
</dbReference>
<comment type="caution">
    <text evidence="2">The sequence shown here is derived from an EMBL/GenBank/DDBJ whole genome shotgun (WGS) entry which is preliminary data.</text>
</comment>
<dbReference type="AlphaFoldDB" id="A0A9J6GZA9"/>
<dbReference type="InterPro" id="IPR036397">
    <property type="entry name" value="RNaseH_sf"/>
</dbReference>
<proteinExistence type="predicted"/>
<dbReference type="Pfam" id="PF01498">
    <property type="entry name" value="HTH_Tnp_Tc3_2"/>
    <property type="match status" value="1"/>
</dbReference>
<dbReference type="InterPro" id="IPR002492">
    <property type="entry name" value="Transposase_Tc1-like"/>
</dbReference>
<protein>
    <recommendedName>
        <fullName evidence="1">Transposase Tc1-like domain-containing protein</fullName>
    </recommendedName>
</protein>